<evidence type="ECO:0000256" key="4">
    <source>
        <dbReference type="ARBA" id="ARBA00012272"/>
    </source>
</evidence>
<evidence type="ECO:0000259" key="11">
    <source>
        <dbReference type="SMART" id="SM00656"/>
    </source>
</evidence>
<dbReference type="SMART" id="SM00710">
    <property type="entry name" value="PbH1"/>
    <property type="match status" value="3"/>
</dbReference>
<evidence type="ECO:0000313" key="13">
    <source>
        <dbReference type="Proteomes" id="UP000316905"/>
    </source>
</evidence>
<dbReference type="EMBL" id="VLKY01000005">
    <property type="protein sequence ID" value="TWI55051.1"/>
    <property type="molecule type" value="Genomic_DNA"/>
</dbReference>
<evidence type="ECO:0000313" key="12">
    <source>
        <dbReference type="EMBL" id="TWI55051.1"/>
    </source>
</evidence>
<evidence type="ECO:0000256" key="8">
    <source>
        <dbReference type="ARBA" id="ARBA00023239"/>
    </source>
</evidence>
<dbReference type="InterPro" id="IPR012334">
    <property type="entry name" value="Pectin_lyas_fold"/>
</dbReference>
<dbReference type="PANTHER" id="PTHR31683:SF18">
    <property type="entry name" value="PECTATE LYASE 21-RELATED"/>
    <property type="match status" value="1"/>
</dbReference>
<dbReference type="PANTHER" id="PTHR31683">
    <property type="entry name" value="PECTATE LYASE 18-RELATED"/>
    <property type="match status" value="1"/>
</dbReference>
<reference evidence="12 13" key="1">
    <citation type="journal article" date="2015" name="Stand. Genomic Sci.">
        <title>Genomic Encyclopedia of Bacterial and Archaeal Type Strains, Phase III: the genomes of soil and plant-associated and newly described type strains.</title>
        <authorList>
            <person name="Whitman W.B."/>
            <person name="Woyke T."/>
            <person name="Klenk H.P."/>
            <person name="Zhou Y."/>
            <person name="Lilburn T.G."/>
            <person name="Beck B.J."/>
            <person name="De Vos P."/>
            <person name="Vandamme P."/>
            <person name="Eisen J.A."/>
            <person name="Garrity G."/>
            <person name="Hugenholtz P."/>
            <person name="Kyrpides N.C."/>
        </authorList>
    </citation>
    <scope>NUCLEOTIDE SEQUENCE [LARGE SCALE GENOMIC DNA]</scope>
    <source>
        <strain evidence="12 13">CGMCC 1.6858</strain>
    </source>
</reference>
<dbReference type="GO" id="GO:0046872">
    <property type="term" value="F:metal ion binding"/>
    <property type="evidence" value="ECO:0007669"/>
    <property type="project" value="UniProtKB-KW"/>
</dbReference>
<dbReference type="InterPro" id="IPR018082">
    <property type="entry name" value="AmbAllergen"/>
</dbReference>
<comment type="caution">
    <text evidence="12">The sequence shown here is derived from an EMBL/GenBank/DDBJ whole genome shotgun (WGS) entry which is preliminary data.</text>
</comment>
<gene>
    <name evidence="12" type="ORF">IQ22_01963</name>
</gene>
<dbReference type="GO" id="GO:0030570">
    <property type="term" value="F:pectate lyase activity"/>
    <property type="evidence" value="ECO:0007669"/>
    <property type="project" value="UniProtKB-EC"/>
</dbReference>
<dbReference type="AlphaFoldDB" id="A0A562QE94"/>
<evidence type="ECO:0000256" key="6">
    <source>
        <dbReference type="ARBA" id="ARBA00022729"/>
    </source>
</evidence>
<keyword evidence="7" id="KW-0106">Calcium</keyword>
<comment type="catalytic activity">
    <reaction evidence="1">
        <text>Eliminative cleavage of (1-&gt;4)-alpha-D-galacturonan to give oligosaccharides with 4-deoxy-alpha-D-galact-4-enuronosyl groups at their non-reducing ends.</text>
        <dbReference type="EC" id="4.2.2.2"/>
    </reaction>
</comment>
<keyword evidence="9" id="KW-0964">Secreted</keyword>
<dbReference type="OrthoDB" id="5592990at2"/>
<dbReference type="InterPro" id="IPR011050">
    <property type="entry name" value="Pectin_lyase_fold/virulence"/>
</dbReference>
<keyword evidence="13" id="KW-1185">Reference proteome</keyword>
<evidence type="ECO:0000256" key="9">
    <source>
        <dbReference type="RuleBase" id="RU361173"/>
    </source>
</evidence>
<comment type="subcellular location">
    <subcellularLocation>
        <location evidence="9">Secreted</location>
    </subcellularLocation>
</comment>
<dbReference type="SUPFAM" id="SSF51126">
    <property type="entry name" value="Pectin lyase-like"/>
    <property type="match status" value="1"/>
</dbReference>
<feature type="domain" description="Pectate lyase" evidence="11">
    <location>
        <begin position="57"/>
        <end position="317"/>
    </location>
</feature>
<dbReference type="Gene3D" id="2.160.20.10">
    <property type="entry name" value="Single-stranded right-handed beta-helix, Pectin lyase-like"/>
    <property type="match status" value="1"/>
</dbReference>
<dbReference type="Pfam" id="PF00544">
    <property type="entry name" value="Pectate_lyase_4"/>
    <property type="match status" value="1"/>
</dbReference>
<evidence type="ECO:0000256" key="7">
    <source>
        <dbReference type="ARBA" id="ARBA00022837"/>
    </source>
</evidence>
<dbReference type="Proteomes" id="UP000316905">
    <property type="component" value="Unassembled WGS sequence"/>
</dbReference>
<dbReference type="InterPro" id="IPR006626">
    <property type="entry name" value="PbH1"/>
</dbReference>
<evidence type="ECO:0000256" key="10">
    <source>
        <dbReference type="SAM" id="SignalP"/>
    </source>
</evidence>
<evidence type="ECO:0000256" key="3">
    <source>
        <dbReference type="ARBA" id="ARBA00005220"/>
    </source>
</evidence>
<name>A0A562QE94_9PSED</name>
<organism evidence="12 13">
    <name type="scientific">Pseudomonas duriflava</name>
    <dbReference type="NCBI Taxonomy" id="459528"/>
    <lineage>
        <taxon>Bacteria</taxon>
        <taxon>Pseudomonadati</taxon>
        <taxon>Pseudomonadota</taxon>
        <taxon>Gammaproteobacteria</taxon>
        <taxon>Pseudomonadales</taxon>
        <taxon>Pseudomonadaceae</taxon>
        <taxon>Pseudomonas</taxon>
    </lineage>
</organism>
<protein>
    <recommendedName>
        <fullName evidence="4">pectate lyase</fullName>
        <ecNumber evidence="4">4.2.2.2</ecNumber>
    </recommendedName>
</protein>
<feature type="chain" id="PRO_5022051210" description="pectate lyase" evidence="10">
    <location>
        <begin position="30"/>
        <end position="382"/>
    </location>
</feature>
<comment type="similarity">
    <text evidence="9">Belongs to the polysaccharide lyase 1 family.</text>
</comment>
<dbReference type="UniPathway" id="UPA00545">
    <property type="reaction ID" value="UER00824"/>
</dbReference>
<evidence type="ECO:0000256" key="5">
    <source>
        <dbReference type="ARBA" id="ARBA00022723"/>
    </source>
</evidence>
<evidence type="ECO:0000256" key="2">
    <source>
        <dbReference type="ARBA" id="ARBA00001913"/>
    </source>
</evidence>
<accession>A0A562QE94</accession>
<comment type="cofactor">
    <cofactor evidence="2">
        <name>Ca(2+)</name>
        <dbReference type="ChEBI" id="CHEBI:29108"/>
    </cofactor>
</comment>
<keyword evidence="9" id="KW-0624">Polysaccharide degradation</keyword>
<dbReference type="InterPro" id="IPR045032">
    <property type="entry name" value="PEL"/>
</dbReference>
<dbReference type="GO" id="GO:0045490">
    <property type="term" value="P:pectin catabolic process"/>
    <property type="evidence" value="ECO:0007669"/>
    <property type="project" value="UniProtKB-UniPathway"/>
</dbReference>
<feature type="signal peptide" evidence="10">
    <location>
        <begin position="1"/>
        <end position="29"/>
    </location>
</feature>
<sequence>MTLNAGLLKKPVVLGAGVLLMTLAASSFAANMREVAKTGWATQNGGTTGGSRAVGTDIYTVRTATQLRNALTAKAGSGGRIIKIVGKIDISDGKPYTDTADMKSRGELSVPSNTTIIGVGKKAEIVDGYFMIKANNVIMRNLTIENAWDPTPAWDPDDGSTGNWNSEFDGVTISGASNVWVDHVTFTDGSRPDDPNEIGNGVHIQHHDGALDVVLGANYVTISNSVFTQHDKTILIGNSDNTGDTDAGKLKVTIHNTVFHDIGQRAPRVRFGQVHLYNNLHLGSTQHPVYPFSYAHGVGKDSAILSEANVFNIEGISGCTKIAANYKGTVYKDSGSLVNGKSITCSWDPNIGWTPPYQYVKLPAFLVPATVATRAGAGKINF</sequence>
<dbReference type="PRINTS" id="PR00807">
    <property type="entry name" value="AMBALLERGEN"/>
</dbReference>
<dbReference type="RefSeq" id="WP_145141092.1">
    <property type="nucleotide sequence ID" value="NZ_VLKY01000005.1"/>
</dbReference>
<dbReference type="EC" id="4.2.2.2" evidence="4"/>
<dbReference type="GO" id="GO:0005576">
    <property type="term" value="C:extracellular region"/>
    <property type="evidence" value="ECO:0007669"/>
    <property type="project" value="UniProtKB-SubCell"/>
</dbReference>
<dbReference type="SMART" id="SM00656">
    <property type="entry name" value="Amb_all"/>
    <property type="match status" value="1"/>
</dbReference>
<keyword evidence="8 9" id="KW-0456">Lyase</keyword>
<keyword evidence="9" id="KW-0119">Carbohydrate metabolism</keyword>
<keyword evidence="5" id="KW-0479">Metal-binding</keyword>
<proteinExistence type="inferred from homology"/>
<keyword evidence="6 10" id="KW-0732">Signal</keyword>
<evidence type="ECO:0000256" key="1">
    <source>
        <dbReference type="ARBA" id="ARBA00000695"/>
    </source>
</evidence>
<dbReference type="InterPro" id="IPR002022">
    <property type="entry name" value="Pec_lyase"/>
</dbReference>
<comment type="pathway">
    <text evidence="3">Glycan metabolism; pectin degradation; 2-dehydro-3-deoxy-D-gluconate from pectin: step 2/5.</text>
</comment>